<evidence type="ECO:0000313" key="9">
    <source>
        <dbReference type="Proteomes" id="UP000285456"/>
    </source>
</evidence>
<evidence type="ECO:0000256" key="2">
    <source>
        <dbReference type="ARBA" id="ARBA00022475"/>
    </source>
</evidence>
<feature type="transmembrane region" description="Helical" evidence="6">
    <location>
        <begin position="220"/>
        <end position="239"/>
    </location>
</feature>
<dbReference type="PANTHER" id="PTHR30294">
    <property type="entry name" value="MEMBRANE COMPONENT OF ABC TRANSPORTER YHHJ-RELATED"/>
    <property type="match status" value="1"/>
</dbReference>
<reference evidence="8 9" key="1">
    <citation type="journal article" date="2007" name="Int. J. Syst. Evol. Microbiol.">
        <title>Oceanobacillus profundus sp. nov., isolated from a deep-sea sediment core.</title>
        <authorList>
            <person name="Kim Y.G."/>
            <person name="Choi D.H."/>
            <person name="Hyun S."/>
            <person name="Cho B.C."/>
        </authorList>
    </citation>
    <scope>NUCLEOTIDE SEQUENCE [LARGE SCALE GENOMIC DNA]</scope>
    <source>
        <strain evidence="8 9">DSM 18246</strain>
    </source>
</reference>
<dbReference type="GO" id="GO:0005886">
    <property type="term" value="C:plasma membrane"/>
    <property type="evidence" value="ECO:0007669"/>
    <property type="project" value="UniProtKB-SubCell"/>
</dbReference>
<dbReference type="PANTHER" id="PTHR30294:SF29">
    <property type="entry name" value="MULTIDRUG ABC TRANSPORTER PERMEASE YBHS-RELATED"/>
    <property type="match status" value="1"/>
</dbReference>
<keyword evidence="2" id="KW-1003">Cell membrane</keyword>
<dbReference type="InterPro" id="IPR013525">
    <property type="entry name" value="ABC2_TM"/>
</dbReference>
<comment type="caution">
    <text evidence="8">The sequence shown here is derived from an EMBL/GenBank/DDBJ whole genome shotgun (WGS) entry which is preliminary data.</text>
</comment>
<dbReference type="RefSeq" id="WP_118889269.1">
    <property type="nucleotide sequence ID" value="NZ_JAUOPF010000008.1"/>
</dbReference>
<feature type="domain" description="ABC-2 type transporter transmembrane" evidence="7">
    <location>
        <begin position="18"/>
        <end position="410"/>
    </location>
</feature>
<keyword evidence="9" id="KW-1185">Reference proteome</keyword>
<gene>
    <name evidence="8" type="ORF">D1B32_10190</name>
</gene>
<dbReference type="GO" id="GO:0140359">
    <property type="term" value="F:ABC-type transporter activity"/>
    <property type="evidence" value="ECO:0007669"/>
    <property type="project" value="InterPro"/>
</dbReference>
<comment type="subcellular location">
    <subcellularLocation>
        <location evidence="1">Cell membrane</location>
        <topology evidence="1">Multi-pass membrane protein</topology>
    </subcellularLocation>
</comment>
<sequence length="419" mass="46572">MRSFLRKDLLVFWRDRKEVLISLLAPILLIVVLNFAFSDLFGEDAEGLDIDLGIVLEDDESLGFEQFTETVLGMDLSEEEKEAMIAQASSISPGGLMTSFFSDPELSGWITTRELSEVDAKEKVANGDLDAFVKIPDGFTYDVLSQLMLDQPAENALTIQIEEQSTESDTIHNIISNYLDTLNFQFALQGVTDGELQDPILPQGGREVIEGVESFGISQYFTVAMSFLFALFIASTVAMKTTTEKRERVFNRIILTNSNPISFLMGKTISTFCFVWLQLMIVFTVSHLLLDVFEGKAMAFWFGAIIIITCFSLAVAGLSAVFTTITLIINNTDAANGAFNLVIMLFAAVGGNFFPTQGLPEWLQKIGEWTPNGLSLSVFMQWTQFGDFQTLIIPMVKLFVFFVGCLLIGIVLFPRRGRA</sequence>
<keyword evidence="3 6" id="KW-0812">Transmembrane</keyword>
<evidence type="ECO:0000256" key="5">
    <source>
        <dbReference type="ARBA" id="ARBA00023136"/>
    </source>
</evidence>
<dbReference type="AlphaFoldDB" id="A0A417YIB7"/>
<dbReference type="OrthoDB" id="3078158at2"/>
<evidence type="ECO:0000259" key="7">
    <source>
        <dbReference type="Pfam" id="PF12698"/>
    </source>
</evidence>
<evidence type="ECO:0000256" key="1">
    <source>
        <dbReference type="ARBA" id="ARBA00004651"/>
    </source>
</evidence>
<dbReference type="EMBL" id="QWEH01000005">
    <property type="protein sequence ID" value="RHW32686.1"/>
    <property type="molecule type" value="Genomic_DNA"/>
</dbReference>
<keyword evidence="4 6" id="KW-1133">Transmembrane helix</keyword>
<feature type="transmembrane region" description="Helical" evidence="6">
    <location>
        <begin position="20"/>
        <end position="37"/>
    </location>
</feature>
<keyword evidence="5 6" id="KW-0472">Membrane</keyword>
<feature type="transmembrane region" description="Helical" evidence="6">
    <location>
        <begin position="334"/>
        <end position="354"/>
    </location>
</feature>
<evidence type="ECO:0000313" key="8">
    <source>
        <dbReference type="EMBL" id="RHW32686.1"/>
    </source>
</evidence>
<protein>
    <submittedName>
        <fullName evidence="8">ABC transporter permease</fullName>
    </submittedName>
</protein>
<evidence type="ECO:0000256" key="6">
    <source>
        <dbReference type="SAM" id="Phobius"/>
    </source>
</evidence>
<proteinExistence type="predicted"/>
<feature type="transmembrane region" description="Helical" evidence="6">
    <location>
        <begin position="298"/>
        <end position="322"/>
    </location>
</feature>
<feature type="transmembrane region" description="Helical" evidence="6">
    <location>
        <begin position="260"/>
        <end position="286"/>
    </location>
</feature>
<evidence type="ECO:0000256" key="3">
    <source>
        <dbReference type="ARBA" id="ARBA00022692"/>
    </source>
</evidence>
<name>A0A417YIB7_9BACI</name>
<dbReference type="Pfam" id="PF12698">
    <property type="entry name" value="ABC2_membrane_3"/>
    <property type="match status" value="1"/>
</dbReference>
<evidence type="ECO:0000256" key="4">
    <source>
        <dbReference type="ARBA" id="ARBA00022989"/>
    </source>
</evidence>
<dbReference type="Proteomes" id="UP000285456">
    <property type="component" value="Unassembled WGS sequence"/>
</dbReference>
<dbReference type="InterPro" id="IPR051449">
    <property type="entry name" value="ABC-2_transporter_component"/>
</dbReference>
<organism evidence="8 9">
    <name type="scientific">Oceanobacillus profundus</name>
    <dbReference type="NCBI Taxonomy" id="372463"/>
    <lineage>
        <taxon>Bacteria</taxon>
        <taxon>Bacillati</taxon>
        <taxon>Bacillota</taxon>
        <taxon>Bacilli</taxon>
        <taxon>Bacillales</taxon>
        <taxon>Bacillaceae</taxon>
        <taxon>Oceanobacillus</taxon>
    </lineage>
</organism>
<accession>A0A417YIB7</accession>
<feature type="transmembrane region" description="Helical" evidence="6">
    <location>
        <begin position="391"/>
        <end position="413"/>
    </location>
</feature>